<protein>
    <submittedName>
        <fullName evidence="1">Uncharacterized protein</fullName>
    </submittedName>
</protein>
<accession>L8JC08</accession>
<sequence length="216" mass="23312">MKKLMCVLIVIFSFFAISNLVSAKESLLITGKIALNNNVQPINQLVMKVPVGKVHLRVAEGDAITYRVEVKEDTSGWSLLKSDLDEISISENVSAQTAFLEIDEDDIKQEWTLIVPPEVALNFDVGVGNINLDSISQSLKADIGVGSAWVSVNAADYEHVSAGVGVGEIQVSGFEQSQMTQERAVTSAQLEYKGAGSNTIDIEIGVGDVNLSRQML</sequence>
<dbReference type="OrthoDB" id="5767486at2"/>
<dbReference type="RefSeq" id="WP_007465816.1">
    <property type="nucleotide sequence ID" value="NZ_AMZO01000016.1"/>
</dbReference>
<gene>
    <name evidence="1" type="ORF">C942_00864</name>
</gene>
<name>L8JC08_9GAMM</name>
<dbReference type="EMBL" id="AMZO01000016">
    <property type="protein sequence ID" value="ELR65778.1"/>
    <property type="molecule type" value="Genomic_DNA"/>
</dbReference>
<dbReference type="Proteomes" id="UP000011134">
    <property type="component" value="Unassembled WGS sequence"/>
</dbReference>
<proteinExistence type="predicted"/>
<evidence type="ECO:0000313" key="1">
    <source>
        <dbReference type="EMBL" id="ELR65778.1"/>
    </source>
</evidence>
<comment type="caution">
    <text evidence="1">The sequence shown here is derived from an EMBL/GenBank/DDBJ whole genome shotgun (WGS) entry which is preliminary data.</text>
</comment>
<dbReference type="PATRIC" id="fig|1056511.3.peg.2356"/>
<evidence type="ECO:0000313" key="2">
    <source>
        <dbReference type="Proteomes" id="UP000011134"/>
    </source>
</evidence>
<dbReference type="AlphaFoldDB" id="L8JC08"/>
<organism evidence="1 2">
    <name type="scientific">Photobacterium marinum</name>
    <dbReference type="NCBI Taxonomy" id="1056511"/>
    <lineage>
        <taxon>Bacteria</taxon>
        <taxon>Pseudomonadati</taxon>
        <taxon>Pseudomonadota</taxon>
        <taxon>Gammaproteobacteria</taxon>
        <taxon>Vibrionales</taxon>
        <taxon>Vibrionaceae</taxon>
        <taxon>Photobacterium</taxon>
    </lineage>
</organism>
<reference evidence="1 2" key="1">
    <citation type="submission" date="2012-12" db="EMBL/GenBank/DDBJ databases">
        <title>Genome Assembly of Photobacterium sp. AK15.</title>
        <authorList>
            <person name="Khatri I."/>
            <person name="Vaidya B."/>
            <person name="Srinivas T.N.R."/>
            <person name="Subramanian S."/>
            <person name="Pinnaka A."/>
        </authorList>
    </citation>
    <scope>NUCLEOTIDE SEQUENCE [LARGE SCALE GENOMIC DNA]</scope>
    <source>
        <strain evidence="1 2">AK15</strain>
    </source>
</reference>
<keyword evidence="2" id="KW-1185">Reference proteome</keyword>